<dbReference type="PANTHER" id="PTHR47284">
    <property type="entry name" value="FATTY-ACID-BINDING PROTEIN 2"/>
    <property type="match status" value="1"/>
</dbReference>
<keyword evidence="4" id="KW-1185">Reference proteome</keyword>
<evidence type="ECO:0000313" key="3">
    <source>
        <dbReference type="EMBL" id="RKF61497.1"/>
    </source>
</evidence>
<organism evidence="3 4">
    <name type="scientific">Erysiphe neolycopersici</name>
    <dbReference type="NCBI Taxonomy" id="212602"/>
    <lineage>
        <taxon>Eukaryota</taxon>
        <taxon>Fungi</taxon>
        <taxon>Dikarya</taxon>
        <taxon>Ascomycota</taxon>
        <taxon>Pezizomycotina</taxon>
        <taxon>Leotiomycetes</taxon>
        <taxon>Erysiphales</taxon>
        <taxon>Erysiphaceae</taxon>
        <taxon>Erysiphe</taxon>
    </lineage>
</organism>
<sequence>MRPIIKCSRQYLILQKRCLRIHKSTRSKLKPESPLDSSHQVPNLKTTKLDPITLHRLKLAQEAYYKRRMVYCTIGVLFGMVGLYLTAIQVPLSPETYAEKKKPNSSTINRLDSRKRDDESIMTIGREHKVVTKELGDISDERDSFVSTGNSVVPEFPRVLRHDQTEYQLLGLGIRTVSFLKIQVYVVGIYVAADDIIVLQNKFIKRINPLATTLVVDEKDELKSLLNDPEKGEDIWNTILKDGACRMLIRIVPTRNTDFGHLRDAWVRSLTSRAQKVGWDDEKFGKSVAQFKRIFARGSVPKGTQLILSRGKKGNLEVWYHGNDHGDDVNGIDKLGELWDERVSRVVWLGYLAGKGVACEGAREGIVASVLKFVERPSGAGIRQTYV</sequence>
<dbReference type="InterPro" id="IPR016087">
    <property type="entry name" value="Chalcone_isomerase"/>
</dbReference>
<proteinExistence type="predicted"/>
<dbReference type="Gene3D" id="3.50.70.10">
    <property type="match status" value="1"/>
</dbReference>
<comment type="caution">
    <text evidence="3">The sequence shown here is derived from an EMBL/GenBank/DDBJ whole genome shotgun (WGS) entry which is preliminary data.</text>
</comment>
<dbReference type="EMBL" id="MCFK01004156">
    <property type="protein sequence ID" value="RKF61497.1"/>
    <property type="molecule type" value="Genomic_DNA"/>
</dbReference>
<feature type="domain" description="Chalcone isomerase" evidence="2">
    <location>
        <begin position="165"/>
        <end position="367"/>
    </location>
</feature>
<evidence type="ECO:0000259" key="2">
    <source>
        <dbReference type="Pfam" id="PF16035"/>
    </source>
</evidence>
<name>A0A420HVP8_9PEZI</name>
<dbReference type="InterPro" id="IPR016088">
    <property type="entry name" value="Chalcone_isomerase_3-sand"/>
</dbReference>
<dbReference type="InterPro" id="IPR036298">
    <property type="entry name" value="Chalcone_isomerase_sf"/>
</dbReference>
<dbReference type="Pfam" id="PF16035">
    <property type="entry name" value="Chalcone_2"/>
    <property type="match status" value="1"/>
</dbReference>
<protein>
    <submittedName>
        <fullName evidence="3">Altered inheritance of mitochondria protein 18, mitochondrial</fullName>
    </submittedName>
</protein>
<dbReference type="GO" id="GO:0016872">
    <property type="term" value="F:intramolecular lyase activity"/>
    <property type="evidence" value="ECO:0007669"/>
    <property type="project" value="InterPro"/>
</dbReference>
<dbReference type="AlphaFoldDB" id="A0A420HVP8"/>
<dbReference type="OrthoDB" id="18193at2759"/>
<gene>
    <name evidence="3" type="ORF">OnM2_041042</name>
</gene>
<keyword evidence="1" id="KW-0812">Transmembrane</keyword>
<keyword evidence="1" id="KW-0472">Membrane</keyword>
<dbReference type="STRING" id="212602.A0A420HVP8"/>
<evidence type="ECO:0000313" key="4">
    <source>
        <dbReference type="Proteomes" id="UP000286134"/>
    </source>
</evidence>
<dbReference type="SUPFAM" id="SSF54626">
    <property type="entry name" value="Chalcone isomerase"/>
    <property type="match status" value="1"/>
</dbReference>
<evidence type="ECO:0000256" key="1">
    <source>
        <dbReference type="SAM" id="Phobius"/>
    </source>
</evidence>
<reference evidence="3 4" key="1">
    <citation type="journal article" date="2018" name="BMC Genomics">
        <title>Comparative genome analyses reveal sequence features reflecting distinct modes of host-adaptation between dicot and monocot powdery mildew.</title>
        <authorList>
            <person name="Wu Y."/>
            <person name="Ma X."/>
            <person name="Pan Z."/>
            <person name="Kale S.D."/>
            <person name="Song Y."/>
            <person name="King H."/>
            <person name="Zhang Q."/>
            <person name="Presley C."/>
            <person name="Deng X."/>
            <person name="Wei C.I."/>
            <person name="Xiao S."/>
        </authorList>
    </citation>
    <scope>NUCLEOTIDE SEQUENCE [LARGE SCALE GENOMIC DNA]</scope>
    <source>
        <strain evidence="3">UMSG2</strain>
    </source>
</reference>
<dbReference type="Proteomes" id="UP000286134">
    <property type="component" value="Unassembled WGS sequence"/>
</dbReference>
<keyword evidence="1" id="KW-1133">Transmembrane helix</keyword>
<dbReference type="PANTHER" id="PTHR47284:SF3">
    <property type="entry name" value="FATTY-ACID-BINDING PROTEIN 2"/>
    <property type="match status" value="1"/>
</dbReference>
<feature type="transmembrane region" description="Helical" evidence="1">
    <location>
        <begin position="69"/>
        <end position="92"/>
    </location>
</feature>
<accession>A0A420HVP8</accession>